<reference evidence="3" key="1">
    <citation type="submission" date="2015-08" db="EMBL/GenBank/DDBJ databases">
        <authorList>
            <person name="Babu N.S."/>
            <person name="Beckwith C.J."/>
            <person name="Beseler K.G."/>
            <person name="Brison A."/>
            <person name="Carone J.V."/>
            <person name="Caskin T.P."/>
            <person name="Diamond M."/>
            <person name="Durham M.E."/>
            <person name="Foxe J.M."/>
            <person name="Go M."/>
            <person name="Henderson B.A."/>
            <person name="Jones I.B."/>
            <person name="McGettigan J.A."/>
            <person name="Micheletti S.J."/>
            <person name="Nasrallah M.E."/>
            <person name="Ortiz D."/>
            <person name="Piller C.R."/>
            <person name="Privatt S.R."/>
            <person name="Schneider S.L."/>
            <person name="Sharp S."/>
            <person name="Smith T.C."/>
            <person name="Stanton J.D."/>
            <person name="Ullery H.E."/>
            <person name="Wilson R.J."/>
            <person name="Serrano M.G."/>
            <person name="Buck G."/>
            <person name="Lee V."/>
            <person name="Wang Y."/>
            <person name="Carvalho R."/>
            <person name="Voegtly L."/>
            <person name="Shi R."/>
            <person name="Duckworth R."/>
            <person name="Johnson A."/>
            <person name="Loviza R."/>
            <person name="Walstead R."/>
            <person name="Shah Z."/>
            <person name="Kiflezghi M."/>
            <person name="Wade K."/>
            <person name="Ball S.L."/>
            <person name="Bradley K.W."/>
            <person name="Asai D.J."/>
            <person name="Bowman C.A."/>
            <person name="Russell D.A."/>
            <person name="Pope W.H."/>
            <person name="Jacobs-Sera D."/>
            <person name="Hendrix R.W."/>
            <person name="Hatfull G.F."/>
        </authorList>
    </citation>
    <scope>NUCLEOTIDE SEQUENCE [LARGE SCALE GENOMIC DNA]</scope>
    <source>
        <strain evidence="3">JCM 19170</strain>
    </source>
</reference>
<organism evidence="2 3">
    <name type="scientific">Tepidiphilus thermophilus</name>
    <dbReference type="NCBI Taxonomy" id="876478"/>
    <lineage>
        <taxon>Bacteria</taxon>
        <taxon>Pseudomonadati</taxon>
        <taxon>Pseudomonadota</taxon>
        <taxon>Hydrogenophilia</taxon>
        <taxon>Hydrogenophilales</taxon>
        <taxon>Hydrogenophilaceae</taxon>
        <taxon>Tepidiphilus</taxon>
    </lineage>
</organism>
<evidence type="ECO:0000313" key="2">
    <source>
        <dbReference type="EMBL" id="CUB06055.1"/>
    </source>
</evidence>
<gene>
    <name evidence="2" type="ORF">Ga0061068_102264</name>
</gene>
<dbReference type="SUPFAM" id="SSF46785">
    <property type="entry name" value="Winged helix' DNA-binding domain"/>
    <property type="match status" value="1"/>
</dbReference>
<evidence type="ECO:0000259" key="1">
    <source>
        <dbReference type="Pfam" id="PF09012"/>
    </source>
</evidence>
<proteinExistence type="predicted"/>
<keyword evidence="3" id="KW-1185">Reference proteome</keyword>
<accession>A0A0K6ISH2</accession>
<dbReference type="InterPro" id="IPR015102">
    <property type="entry name" value="Tscrpt_reg_HTH_FeoC"/>
</dbReference>
<dbReference type="Proteomes" id="UP000182108">
    <property type="component" value="Unassembled WGS sequence"/>
</dbReference>
<feature type="domain" description="Transcriptional regulator HTH-type FeoC" evidence="1">
    <location>
        <begin position="2"/>
        <end position="70"/>
    </location>
</feature>
<dbReference type="InterPro" id="IPR036390">
    <property type="entry name" value="WH_DNA-bd_sf"/>
</dbReference>
<dbReference type="AlphaFoldDB" id="A0A0K6ISH2"/>
<dbReference type="InterPro" id="IPR036388">
    <property type="entry name" value="WH-like_DNA-bd_sf"/>
</dbReference>
<name>A0A0K6ISH2_9PROT</name>
<dbReference type="Pfam" id="PF09012">
    <property type="entry name" value="FeoC"/>
    <property type="match status" value="1"/>
</dbReference>
<sequence>MILSRLSDTLRQQRRASLDDLATALQAAPEALEAMLATLERKGRVRRLPAGSSCGKSCCACDPKRLQIYEWIEPSGSIS</sequence>
<protein>
    <submittedName>
        <fullName evidence="2">FeoC like transcriptional regulator</fullName>
    </submittedName>
</protein>
<dbReference type="Gene3D" id="1.10.10.10">
    <property type="entry name" value="Winged helix-like DNA-binding domain superfamily/Winged helix DNA-binding domain"/>
    <property type="match status" value="1"/>
</dbReference>
<dbReference type="EMBL" id="CYHH01000002">
    <property type="protein sequence ID" value="CUB06055.1"/>
    <property type="molecule type" value="Genomic_DNA"/>
</dbReference>
<evidence type="ECO:0000313" key="3">
    <source>
        <dbReference type="Proteomes" id="UP000182108"/>
    </source>
</evidence>
<dbReference type="OrthoDB" id="467062at2"/>
<dbReference type="RefSeq" id="WP_055422963.1">
    <property type="nucleotide sequence ID" value="NZ_CYHH01000002.1"/>
</dbReference>